<feature type="transmembrane region" description="Helical" evidence="1">
    <location>
        <begin position="40"/>
        <end position="58"/>
    </location>
</feature>
<reference evidence="2 3" key="1">
    <citation type="submission" date="2019-09" db="EMBL/GenBank/DDBJ databases">
        <title>Bacillus ochoae sp. nov., Paenibacillus whitsoniae sp. nov., Paenibacillus spiritus sp. nov. Isolated from the Mars Exploration Rover during spacecraft assembly.</title>
        <authorList>
            <person name="Seuylemezian A."/>
            <person name="Vaishampayan P."/>
        </authorList>
    </citation>
    <scope>NUCLEOTIDE SEQUENCE [LARGE SCALE GENOMIC DNA]</scope>
    <source>
        <strain evidence="2 3">MER_111</strain>
    </source>
</reference>
<name>A0A5J5FZC4_9BACL</name>
<evidence type="ECO:0000313" key="2">
    <source>
        <dbReference type="EMBL" id="KAA8999710.1"/>
    </source>
</evidence>
<organism evidence="2 3">
    <name type="scientific">Paenibacillus spiritus</name>
    <dbReference type="NCBI Taxonomy" id="2496557"/>
    <lineage>
        <taxon>Bacteria</taxon>
        <taxon>Bacillati</taxon>
        <taxon>Bacillota</taxon>
        <taxon>Bacilli</taxon>
        <taxon>Bacillales</taxon>
        <taxon>Paenibacillaceae</taxon>
        <taxon>Paenibacillus</taxon>
    </lineage>
</organism>
<sequence length="93" mass="10510">MKKRSKIKHALSLTVALGMLLFAIPQLSVRQSGPVFAFGIAWAVFALMVIAAHLHFLIGVDAERAKRLEAVRRAKLSRWEDDWRRERSVAGKL</sequence>
<evidence type="ECO:0000256" key="1">
    <source>
        <dbReference type="SAM" id="Phobius"/>
    </source>
</evidence>
<dbReference type="EMBL" id="VYKK01000022">
    <property type="protein sequence ID" value="KAA8999710.1"/>
    <property type="molecule type" value="Genomic_DNA"/>
</dbReference>
<dbReference type="RefSeq" id="WP_150459142.1">
    <property type="nucleotide sequence ID" value="NZ_VYKK01000022.1"/>
</dbReference>
<protein>
    <submittedName>
        <fullName evidence="2">Uncharacterized protein</fullName>
    </submittedName>
</protein>
<keyword evidence="1" id="KW-0472">Membrane</keyword>
<evidence type="ECO:0000313" key="3">
    <source>
        <dbReference type="Proteomes" id="UP000367750"/>
    </source>
</evidence>
<proteinExistence type="predicted"/>
<comment type="caution">
    <text evidence="2">The sequence shown here is derived from an EMBL/GenBank/DDBJ whole genome shotgun (WGS) entry which is preliminary data.</text>
</comment>
<dbReference type="AlphaFoldDB" id="A0A5J5FZC4"/>
<keyword evidence="3" id="KW-1185">Reference proteome</keyword>
<dbReference type="OrthoDB" id="2619264at2"/>
<accession>A0A5J5FZC4</accession>
<dbReference type="Proteomes" id="UP000367750">
    <property type="component" value="Unassembled WGS sequence"/>
</dbReference>
<gene>
    <name evidence="2" type="ORF">F4V43_15390</name>
</gene>
<keyword evidence="1" id="KW-0812">Transmembrane</keyword>
<keyword evidence="1" id="KW-1133">Transmembrane helix</keyword>